<dbReference type="GO" id="GO:0006631">
    <property type="term" value="P:fatty acid metabolic process"/>
    <property type="evidence" value="ECO:0007669"/>
    <property type="project" value="TreeGrafter"/>
</dbReference>
<dbReference type="SUPFAM" id="SSF53474">
    <property type="entry name" value="alpha/beta-Hydrolases"/>
    <property type="match status" value="1"/>
</dbReference>
<dbReference type="Proteomes" id="UP000239772">
    <property type="component" value="Unassembled WGS sequence"/>
</dbReference>
<dbReference type="InterPro" id="IPR009081">
    <property type="entry name" value="PP-bd_ACP"/>
</dbReference>
<dbReference type="GO" id="GO:0031956">
    <property type="term" value="F:medium-chain fatty acid-CoA ligase activity"/>
    <property type="evidence" value="ECO:0007669"/>
    <property type="project" value="TreeGrafter"/>
</dbReference>
<dbReference type="Pfam" id="PF00550">
    <property type="entry name" value="PP-binding"/>
    <property type="match status" value="1"/>
</dbReference>
<dbReference type="SMART" id="SM00823">
    <property type="entry name" value="PKS_PP"/>
    <property type="match status" value="1"/>
</dbReference>
<reference evidence="8" key="1">
    <citation type="submission" date="2018-03" db="EMBL/GenBank/DDBJ databases">
        <authorList>
            <person name="Sun L."/>
            <person name="Liu H."/>
            <person name="Chen W."/>
            <person name="Huang K."/>
            <person name="Liu W."/>
            <person name="Gao X."/>
        </authorList>
    </citation>
    <scope>NUCLEOTIDE SEQUENCE [LARGE SCALE GENOMIC DNA]</scope>
    <source>
        <strain evidence="8">SH9</strain>
    </source>
</reference>
<gene>
    <name evidence="7" type="ORF">SLNSH_23180</name>
</gene>
<organism evidence="7 8">
    <name type="scientific">Alsobacter soli</name>
    <dbReference type="NCBI Taxonomy" id="2109933"/>
    <lineage>
        <taxon>Bacteria</taxon>
        <taxon>Pseudomonadati</taxon>
        <taxon>Pseudomonadota</taxon>
        <taxon>Alphaproteobacteria</taxon>
        <taxon>Hyphomicrobiales</taxon>
        <taxon>Alsobacteraceae</taxon>
        <taxon>Alsobacter</taxon>
    </lineage>
</organism>
<dbReference type="InterPro" id="IPR029058">
    <property type="entry name" value="AB_hydrolase_fold"/>
</dbReference>
<evidence type="ECO:0000256" key="1">
    <source>
        <dbReference type="ARBA" id="ARBA00006432"/>
    </source>
</evidence>
<evidence type="ECO:0000256" key="3">
    <source>
        <dbReference type="ARBA" id="ARBA00022553"/>
    </source>
</evidence>
<dbReference type="Gene3D" id="3.30.300.30">
    <property type="match status" value="1"/>
</dbReference>
<dbReference type="InterPro" id="IPR045851">
    <property type="entry name" value="AMP-bd_C_sf"/>
</dbReference>
<dbReference type="InterPro" id="IPR020845">
    <property type="entry name" value="AMP-binding_CS"/>
</dbReference>
<dbReference type="InterPro" id="IPR000873">
    <property type="entry name" value="AMP-dep_synth/lig_dom"/>
</dbReference>
<name>A0A2T1HLS9_9HYPH</name>
<feature type="compositionally biased region" description="Basic residues" evidence="5">
    <location>
        <begin position="14"/>
        <end position="23"/>
    </location>
</feature>
<comment type="caution">
    <text evidence="7">The sequence shown here is derived from an EMBL/GenBank/DDBJ whole genome shotgun (WGS) entry which is preliminary data.</text>
</comment>
<dbReference type="SUPFAM" id="SSF56801">
    <property type="entry name" value="Acetyl-CoA synthetase-like"/>
    <property type="match status" value="1"/>
</dbReference>
<dbReference type="Gene3D" id="3.40.50.1820">
    <property type="entry name" value="alpha/beta hydrolase"/>
    <property type="match status" value="2"/>
</dbReference>
<evidence type="ECO:0000256" key="5">
    <source>
        <dbReference type="SAM" id="MobiDB-lite"/>
    </source>
</evidence>
<dbReference type="InterPro" id="IPR020806">
    <property type="entry name" value="PKS_PP-bd"/>
</dbReference>
<dbReference type="SUPFAM" id="SSF47336">
    <property type="entry name" value="ACP-like"/>
    <property type="match status" value="1"/>
</dbReference>
<dbReference type="InterPro" id="IPR025110">
    <property type="entry name" value="AMP-bd_C"/>
</dbReference>
<keyword evidence="8" id="KW-1185">Reference proteome</keyword>
<evidence type="ECO:0000313" key="8">
    <source>
        <dbReference type="Proteomes" id="UP000239772"/>
    </source>
</evidence>
<dbReference type="Gene3D" id="1.10.1200.10">
    <property type="entry name" value="ACP-like"/>
    <property type="match status" value="1"/>
</dbReference>
<dbReference type="PANTHER" id="PTHR43201:SF5">
    <property type="entry name" value="MEDIUM-CHAIN ACYL-COA LIGASE ACSF2, MITOCHONDRIAL"/>
    <property type="match status" value="1"/>
</dbReference>
<keyword evidence="4" id="KW-0436">Ligase</keyword>
<dbReference type="Gene3D" id="3.40.50.12780">
    <property type="entry name" value="N-terminal domain of ligase-like"/>
    <property type="match status" value="1"/>
</dbReference>
<sequence length="1022" mass="109863">MLLASPRAWLRRGPAGRRNRSRSLCRAAVGSPEPWSRGREASPAPGASPSCVMQVPGSDRAMRDDGADLLDSELLEPLRAVARKEPLRVALRSSGRRDATFSDVLALVERSHAALQRMGVGPASRVALILPTQPETAAAILAVATLAAAVPINSAYPPDEAVRFLSDAHVSHVIVAAGDERAYSAAKRAGAAVIRLDRDVGGTTAGFTLTGPPAQGGAPADLTNPSRVALVLHTSGSTGSPKRVPLTAAALSQSVRKIGRSLGLGTEDVCLSMMPMFHIGALVDLLLAPLAAGGAVAFADAIGTDACFRAVRVFRPTWFQAVPTVLRDLLDDPRAARERSHWAGLRFVRAVSQSLPAALQERFEASFGVPLAPMFGMTETAGLITSTPVDGRPRKPGSVGVPFGPRVRVRAADGAPLPAGARGEVEVSGPTVMSGYEDLPAAEQPFRDGWLRTGDEGYFDRDGYLFLTGRLKEVINRGGEKISPSEIDELLASCPGVAAGAAFALPHETLGEEVAAAVVPASNTRLAPADVVAALRGRIADYKLPRVVVLVDALPRVPSGKLDRRALPALCGVAAPSARTPPGSPMELLLASFWRNLLKAPDVAVEDNFFDLGGDSLSATTLALSLERRLGSDLPFESLFDDPTLGGMAARLSRFVAAPRRAGALDPAVAEAVLRATVSWPAARDGLVLSRNRHGSKRPFFWVCQSNWQFELLADELDPERPFHVLRSLSTTPVKSDANTQALALHYADEVQRLQPEGPYLVGGFCQGAVVAFKIAQELRRRAQDVAILCMQDRFIPEPYDGPVALFHGKRGWFCAYDLHDQPDRAWRRFYSGPIREFFSDGDHDDHHKPPYVAAFGRQLEELFSEVEAASPTHGETDAVTKETADRHRDLRIRARVPTLLRQGQELSLPVALTNRSTTAWPATSENGVILAARWRVLDGNRHDHVLDGRTALEQPIGPGETASLALPVRVPMRSLPMRLEISLVRDGLFWFADANGACFRKLIVSTRPARLRWTAMPAEPG</sequence>
<dbReference type="EMBL" id="PVZS01000046">
    <property type="protein sequence ID" value="PSC02610.1"/>
    <property type="molecule type" value="Genomic_DNA"/>
</dbReference>
<dbReference type="Pfam" id="PF13193">
    <property type="entry name" value="AMP-binding_C"/>
    <property type="match status" value="1"/>
</dbReference>
<feature type="region of interest" description="Disordered" evidence="5">
    <location>
        <begin position="13"/>
        <end position="51"/>
    </location>
</feature>
<dbReference type="PROSITE" id="PS00455">
    <property type="entry name" value="AMP_BINDING"/>
    <property type="match status" value="1"/>
</dbReference>
<evidence type="ECO:0000256" key="2">
    <source>
        <dbReference type="ARBA" id="ARBA00022450"/>
    </source>
</evidence>
<keyword evidence="2" id="KW-0596">Phosphopantetheine</keyword>
<evidence type="ECO:0000256" key="4">
    <source>
        <dbReference type="ARBA" id="ARBA00022598"/>
    </source>
</evidence>
<accession>A0A2T1HLS9</accession>
<protein>
    <recommendedName>
        <fullName evidence="6">Carrier domain-containing protein</fullName>
    </recommendedName>
</protein>
<dbReference type="PROSITE" id="PS50075">
    <property type="entry name" value="CARRIER"/>
    <property type="match status" value="1"/>
</dbReference>
<dbReference type="InterPro" id="IPR001031">
    <property type="entry name" value="Thioesterase"/>
</dbReference>
<dbReference type="AlphaFoldDB" id="A0A2T1HLS9"/>
<dbReference type="GO" id="GO:0031177">
    <property type="term" value="F:phosphopantetheine binding"/>
    <property type="evidence" value="ECO:0007669"/>
    <property type="project" value="InterPro"/>
</dbReference>
<dbReference type="Pfam" id="PF00975">
    <property type="entry name" value="Thioesterase"/>
    <property type="match status" value="1"/>
</dbReference>
<comment type="similarity">
    <text evidence="1">Belongs to the ATP-dependent AMP-binding enzyme family.</text>
</comment>
<dbReference type="Pfam" id="PF00501">
    <property type="entry name" value="AMP-binding"/>
    <property type="match status" value="1"/>
</dbReference>
<proteinExistence type="inferred from homology"/>
<evidence type="ECO:0000259" key="6">
    <source>
        <dbReference type="PROSITE" id="PS50075"/>
    </source>
</evidence>
<feature type="domain" description="Carrier" evidence="6">
    <location>
        <begin position="581"/>
        <end position="656"/>
    </location>
</feature>
<dbReference type="PANTHER" id="PTHR43201">
    <property type="entry name" value="ACYL-COA SYNTHETASE"/>
    <property type="match status" value="1"/>
</dbReference>
<dbReference type="InterPro" id="IPR036736">
    <property type="entry name" value="ACP-like_sf"/>
</dbReference>
<evidence type="ECO:0000313" key="7">
    <source>
        <dbReference type="EMBL" id="PSC02610.1"/>
    </source>
</evidence>
<keyword evidence="3" id="KW-0597">Phosphoprotein</keyword>
<dbReference type="InterPro" id="IPR042099">
    <property type="entry name" value="ANL_N_sf"/>
</dbReference>